<dbReference type="NCBIfam" id="TIGR02937">
    <property type="entry name" value="sigma70-ECF"/>
    <property type="match status" value="1"/>
</dbReference>
<evidence type="ECO:0000313" key="9">
    <source>
        <dbReference type="Proteomes" id="UP000289794"/>
    </source>
</evidence>
<dbReference type="EMBL" id="CP035945">
    <property type="protein sequence ID" value="QBE99887.1"/>
    <property type="molecule type" value="Genomic_DNA"/>
</dbReference>
<keyword evidence="2" id="KW-0805">Transcription regulation</keyword>
<dbReference type="InterPro" id="IPR013249">
    <property type="entry name" value="RNA_pol_sigma70_r4_t2"/>
</dbReference>
<organism evidence="8 9">
    <name type="scientific">Blautia producta</name>
    <dbReference type="NCBI Taxonomy" id="33035"/>
    <lineage>
        <taxon>Bacteria</taxon>
        <taxon>Bacillati</taxon>
        <taxon>Bacillota</taxon>
        <taxon>Clostridia</taxon>
        <taxon>Lachnospirales</taxon>
        <taxon>Lachnospiraceae</taxon>
        <taxon>Blautia</taxon>
    </lineage>
</organism>
<evidence type="ECO:0000256" key="4">
    <source>
        <dbReference type="ARBA" id="ARBA00023125"/>
    </source>
</evidence>
<comment type="similarity">
    <text evidence="1">Belongs to the sigma-70 factor family. ECF subfamily.</text>
</comment>
<dbReference type="RefSeq" id="WP_115623440.1">
    <property type="nucleotide sequence ID" value="NZ_AP031439.1"/>
</dbReference>
<sequence>MQEFQELYEKYSQYVYHFMLKLTNSNPDLADELTQETFFQVYLSLPKYKGDSSILTWICGIAKNVCRRHYKKNPITVEFEKIEFEFLRDGEFITMEEKAEQKDMFLRIVQEIMKLKEKYRDVLIYRLFLDMSFHEIAEIMGIKENSAKVIYHRGKNMIRGRMEEYKNE</sequence>
<evidence type="ECO:0000259" key="6">
    <source>
        <dbReference type="Pfam" id="PF04542"/>
    </source>
</evidence>
<accession>A0A4P6M8I3</accession>
<keyword evidence="4" id="KW-0238">DNA-binding</keyword>
<dbReference type="SUPFAM" id="SSF88946">
    <property type="entry name" value="Sigma2 domain of RNA polymerase sigma factors"/>
    <property type="match status" value="1"/>
</dbReference>
<feature type="domain" description="RNA polymerase sigma-70 region 2" evidence="6">
    <location>
        <begin position="7"/>
        <end position="73"/>
    </location>
</feature>
<dbReference type="AlphaFoldDB" id="A0A4P6M8I3"/>
<dbReference type="InterPro" id="IPR036388">
    <property type="entry name" value="WH-like_DNA-bd_sf"/>
</dbReference>
<dbReference type="GO" id="GO:0003677">
    <property type="term" value="F:DNA binding"/>
    <property type="evidence" value="ECO:0007669"/>
    <property type="project" value="UniProtKB-KW"/>
</dbReference>
<dbReference type="PANTHER" id="PTHR43133:SF8">
    <property type="entry name" value="RNA POLYMERASE SIGMA FACTOR HI_1459-RELATED"/>
    <property type="match status" value="1"/>
</dbReference>
<evidence type="ECO:0000259" key="7">
    <source>
        <dbReference type="Pfam" id="PF08281"/>
    </source>
</evidence>
<dbReference type="Gene3D" id="1.10.10.10">
    <property type="entry name" value="Winged helix-like DNA-binding domain superfamily/Winged helix DNA-binding domain"/>
    <property type="match status" value="1"/>
</dbReference>
<evidence type="ECO:0000313" key="8">
    <source>
        <dbReference type="EMBL" id="QBE99887.1"/>
    </source>
</evidence>
<dbReference type="Proteomes" id="UP000289794">
    <property type="component" value="Chromosome"/>
</dbReference>
<dbReference type="InterPro" id="IPR039425">
    <property type="entry name" value="RNA_pol_sigma-70-like"/>
</dbReference>
<gene>
    <name evidence="8" type="primary">ylaC</name>
    <name evidence="8" type="ORF">PMF13cell1_05481</name>
</gene>
<name>A0A4P6M8I3_9FIRM</name>
<feature type="domain" description="RNA polymerase sigma factor 70 region 4 type 2" evidence="7">
    <location>
        <begin position="107"/>
        <end position="156"/>
    </location>
</feature>
<dbReference type="PANTHER" id="PTHR43133">
    <property type="entry name" value="RNA POLYMERASE ECF-TYPE SIGMA FACTO"/>
    <property type="match status" value="1"/>
</dbReference>
<dbReference type="InterPro" id="IPR007627">
    <property type="entry name" value="RNA_pol_sigma70_r2"/>
</dbReference>
<dbReference type="KEGG" id="bpro:PMF13cell1_05481"/>
<evidence type="ECO:0000256" key="5">
    <source>
        <dbReference type="ARBA" id="ARBA00023163"/>
    </source>
</evidence>
<keyword evidence="3" id="KW-0731">Sigma factor</keyword>
<dbReference type="InterPro" id="IPR013325">
    <property type="entry name" value="RNA_pol_sigma_r2"/>
</dbReference>
<dbReference type="SUPFAM" id="SSF88659">
    <property type="entry name" value="Sigma3 and sigma4 domains of RNA polymerase sigma factors"/>
    <property type="match status" value="1"/>
</dbReference>
<evidence type="ECO:0000256" key="1">
    <source>
        <dbReference type="ARBA" id="ARBA00010641"/>
    </source>
</evidence>
<protein>
    <submittedName>
        <fullName evidence="8">RNA polymerase sigma factor YlaC</fullName>
    </submittedName>
</protein>
<dbReference type="CDD" id="cd06171">
    <property type="entry name" value="Sigma70_r4"/>
    <property type="match status" value="1"/>
</dbReference>
<dbReference type="GO" id="GO:0016987">
    <property type="term" value="F:sigma factor activity"/>
    <property type="evidence" value="ECO:0007669"/>
    <property type="project" value="UniProtKB-KW"/>
</dbReference>
<reference evidence="8 9" key="1">
    <citation type="submission" date="2019-01" db="EMBL/GenBank/DDBJ databases">
        <title>PMF-metabolizing Aryl O-demethylase.</title>
        <authorList>
            <person name="Kim M."/>
        </authorList>
    </citation>
    <scope>NUCLEOTIDE SEQUENCE [LARGE SCALE GENOMIC DNA]</scope>
    <source>
        <strain evidence="8 9">PMF1</strain>
    </source>
</reference>
<dbReference type="InterPro" id="IPR013324">
    <property type="entry name" value="RNA_pol_sigma_r3/r4-like"/>
</dbReference>
<dbReference type="Pfam" id="PF08281">
    <property type="entry name" value="Sigma70_r4_2"/>
    <property type="match status" value="1"/>
</dbReference>
<dbReference type="Gene3D" id="1.10.1740.10">
    <property type="match status" value="1"/>
</dbReference>
<dbReference type="GO" id="GO:0006352">
    <property type="term" value="P:DNA-templated transcription initiation"/>
    <property type="evidence" value="ECO:0007669"/>
    <property type="project" value="InterPro"/>
</dbReference>
<evidence type="ECO:0000256" key="2">
    <source>
        <dbReference type="ARBA" id="ARBA00023015"/>
    </source>
</evidence>
<keyword evidence="5" id="KW-0804">Transcription</keyword>
<dbReference type="Pfam" id="PF04542">
    <property type="entry name" value="Sigma70_r2"/>
    <property type="match status" value="1"/>
</dbReference>
<proteinExistence type="inferred from homology"/>
<dbReference type="InterPro" id="IPR014284">
    <property type="entry name" value="RNA_pol_sigma-70_dom"/>
</dbReference>
<evidence type="ECO:0000256" key="3">
    <source>
        <dbReference type="ARBA" id="ARBA00023082"/>
    </source>
</evidence>